<evidence type="ECO:0000313" key="3">
    <source>
        <dbReference type="Proteomes" id="UP000198367"/>
    </source>
</evidence>
<protein>
    <recommendedName>
        <fullName evidence="1">ABC-three component systems C-terminal domain-containing protein</fullName>
    </recommendedName>
</protein>
<evidence type="ECO:0000259" key="1">
    <source>
        <dbReference type="Pfam" id="PF20275"/>
    </source>
</evidence>
<organism evidence="2 3">
    <name type="scientific">Shewanella bicestrii</name>
    <dbReference type="NCBI Taxonomy" id="2018305"/>
    <lineage>
        <taxon>Bacteria</taxon>
        <taxon>Pseudomonadati</taxon>
        <taxon>Pseudomonadota</taxon>
        <taxon>Gammaproteobacteria</taxon>
        <taxon>Alteromonadales</taxon>
        <taxon>Shewanellaceae</taxon>
        <taxon>Shewanella</taxon>
    </lineage>
</organism>
<proteinExistence type="predicted"/>
<dbReference type="EMBL" id="CP022358">
    <property type="protein sequence ID" value="ASK68479.1"/>
    <property type="molecule type" value="Genomic_DNA"/>
</dbReference>
<dbReference type="RefSeq" id="WP_089067316.1">
    <property type="nucleotide sequence ID" value="NZ_CP022358.1"/>
</dbReference>
<reference evidence="2 3" key="1">
    <citation type="submission" date="2017-07" db="EMBL/GenBank/DDBJ databases">
        <title>Phenotypical and genomic characterization of a clinical isolate of Shewanella bicestrii sp. nov. producing an extended-spectrum beta-lactamase and a new oxacillinase variant.</title>
        <authorList>
            <person name="Jousset A.B."/>
            <person name="Bonnin R.A."/>
            <person name="Girlich D."/>
            <person name="Dabos L."/>
            <person name="Potron A."/>
            <person name="Dortet L."/>
            <person name="Glaser P."/>
            <person name="Naas T."/>
        </authorList>
    </citation>
    <scope>NUCLEOTIDE SEQUENCE [LARGE SCALE GENOMIC DNA]</scope>
    <source>
        <strain evidence="2 3">JAB-1</strain>
    </source>
</reference>
<gene>
    <name evidence="2" type="ORF">CF168_06115</name>
</gene>
<dbReference type="KEGG" id="sbj:CF168_06115"/>
<dbReference type="AlphaFoldDB" id="A0A220UK03"/>
<dbReference type="Pfam" id="PF20275">
    <property type="entry name" value="CTD10"/>
    <property type="match status" value="1"/>
</dbReference>
<accession>A0A220UK03</accession>
<keyword evidence="3" id="KW-1185">Reference proteome</keyword>
<sequence length="304" mass="34399">MDLLQRAFYGKDIRIALLEKKEQAYEDFFCTLMQKKYSDNFLPVKAAGREGDRKADGYLFPEKRVYQVYAPSSGFKKDKLLQKIVGDFEGAKEKWKSEMLGWTFVHNEFEGLPPYAIEQISALRACNPGIDIRVMGPEIIHDFAMSLSPESLIDVFGLMPSEKQLADLTHEPIKTLLKAISRQTSSTSPIVPVSVDKLEFNDLSDDVATLLMAGRVKEKLVEDLLIKWPDPEYGDDLAAAFNAYYLEMRAEGIAADQIFNKLQKFAGSDPAMTSSQVSSLAVLTYFFERCDIFENPPKDWSKCK</sequence>
<name>A0A220UK03_9GAMM</name>
<dbReference type="Proteomes" id="UP000198367">
    <property type="component" value="Chromosome"/>
</dbReference>
<evidence type="ECO:0000313" key="2">
    <source>
        <dbReference type="EMBL" id="ASK68479.1"/>
    </source>
</evidence>
<feature type="domain" description="ABC-three component systems C-terminal" evidence="1">
    <location>
        <begin position="173"/>
        <end position="294"/>
    </location>
</feature>
<dbReference type="InterPro" id="IPR046919">
    <property type="entry name" value="ABC-3C_CTD10"/>
</dbReference>